<dbReference type="PIRSF" id="PIRSF005610">
    <property type="entry name" value="SirB"/>
    <property type="match status" value="1"/>
</dbReference>
<keyword evidence="1" id="KW-0812">Transmembrane</keyword>
<comment type="caution">
    <text evidence="2">The sequence shown here is derived from an EMBL/GenBank/DDBJ whole genome shotgun (WGS) entry which is preliminary data.</text>
</comment>
<accession>A0ABT6UG56</accession>
<keyword evidence="1" id="KW-0472">Membrane</keyword>
<dbReference type="Proteomes" id="UP001159075">
    <property type="component" value="Unassembled WGS sequence"/>
</dbReference>
<feature type="transmembrane region" description="Helical" evidence="1">
    <location>
        <begin position="48"/>
        <end position="68"/>
    </location>
</feature>
<organism evidence="2 3">
    <name type="scientific">Shewanella xiamenensis</name>
    <dbReference type="NCBI Taxonomy" id="332186"/>
    <lineage>
        <taxon>Bacteria</taxon>
        <taxon>Pseudomonadati</taxon>
        <taxon>Pseudomonadota</taxon>
        <taxon>Gammaproteobacteria</taxon>
        <taxon>Alteromonadales</taxon>
        <taxon>Shewanellaceae</taxon>
        <taxon>Shewanella</taxon>
    </lineage>
</organism>
<evidence type="ECO:0000313" key="2">
    <source>
        <dbReference type="EMBL" id="MDI5833450.1"/>
    </source>
</evidence>
<gene>
    <name evidence="2" type="ORF">ODY93_17845</name>
</gene>
<name>A0ABT6UG56_9GAMM</name>
<sequence>MIAYYTLIKYLHITLALVSVTLFSYRWLRSFHGNAGVQFRCLKVLPHINDTLLFLTGCLLIAILQMNVLEQGWLIAKLIALVVYIGLGILAIKWQHRGQKLLAGIAALLMFSYIVCASMSHVAWFCSFLI</sequence>
<keyword evidence="1" id="KW-1133">Transmembrane helix</keyword>
<reference evidence="2 3" key="1">
    <citation type="submission" date="2022-09" db="EMBL/GenBank/DDBJ databases">
        <title>The outer-membrane cytochrome OmcA is essential for infection of Shewanella oneidensis by a zebrafish-associated bacteriophage.</title>
        <authorList>
            <person name="Grenfell A.W."/>
            <person name="Intile P."/>
            <person name="Mcfarlane J."/>
            <person name="Leung D."/>
            <person name="Abdalla K."/>
            <person name="Wold M."/>
            <person name="Kees E."/>
            <person name="Gralnick J."/>
        </authorList>
    </citation>
    <scope>NUCLEOTIDE SEQUENCE [LARGE SCALE GENOMIC DNA]</scope>
    <source>
        <strain evidence="2 3">NF-5</strain>
    </source>
</reference>
<evidence type="ECO:0000256" key="1">
    <source>
        <dbReference type="SAM" id="Phobius"/>
    </source>
</evidence>
<dbReference type="InterPro" id="IPR007360">
    <property type="entry name" value="SirB"/>
</dbReference>
<dbReference type="Pfam" id="PF04247">
    <property type="entry name" value="SirB"/>
    <property type="match status" value="1"/>
</dbReference>
<protein>
    <submittedName>
        <fullName evidence="2">SirB2 family protein</fullName>
    </submittedName>
</protein>
<feature type="transmembrane region" description="Helical" evidence="1">
    <location>
        <begin position="74"/>
        <end position="94"/>
    </location>
</feature>
<feature type="transmembrane region" description="Helical" evidence="1">
    <location>
        <begin position="101"/>
        <end position="124"/>
    </location>
</feature>
<proteinExistence type="predicted"/>
<evidence type="ECO:0000313" key="3">
    <source>
        <dbReference type="Proteomes" id="UP001159075"/>
    </source>
</evidence>
<dbReference type="PANTHER" id="PTHR39594">
    <property type="entry name" value="PROTEIN YCHQ"/>
    <property type="match status" value="1"/>
</dbReference>
<dbReference type="RefSeq" id="WP_241407237.1">
    <property type="nucleotide sequence ID" value="NZ_JAOTLW010000022.1"/>
</dbReference>
<feature type="transmembrane region" description="Helical" evidence="1">
    <location>
        <begin position="6"/>
        <end position="28"/>
    </location>
</feature>
<keyword evidence="3" id="KW-1185">Reference proteome</keyword>
<dbReference type="EMBL" id="JAOTLW010000022">
    <property type="protein sequence ID" value="MDI5833450.1"/>
    <property type="molecule type" value="Genomic_DNA"/>
</dbReference>
<dbReference type="PANTHER" id="PTHR39594:SF1">
    <property type="entry name" value="PROTEIN YCHQ"/>
    <property type="match status" value="1"/>
</dbReference>